<dbReference type="PANTHER" id="PTHR28518:SF1">
    <property type="entry name" value="TRNA-SPLICING ENDONUCLEASE SUBUNIT SEN15"/>
    <property type="match status" value="1"/>
</dbReference>
<dbReference type="GO" id="GO:0000214">
    <property type="term" value="C:tRNA-intron endonuclease complex"/>
    <property type="evidence" value="ECO:0007669"/>
    <property type="project" value="InterPro"/>
</dbReference>
<dbReference type="OrthoDB" id="10002170at2759"/>
<accession>A0A1V6YFP9</accession>
<name>A0A1V6YFP9_PENNA</name>
<proteinExistence type="predicted"/>
<evidence type="ECO:0000256" key="1">
    <source>
        <dbReference type="ARBA" id="ARBA00022694"/>
    </source>
</evidence>
<dbReference type="InterPro" id="IPR042777">
    <property type="entry name" value="Sen15_fungi"/>
</dbReference>
<organism evidence="4 5">
    <name type="scientific">Penicillium nalgiovense</name>
    <dbReference type="NCBI Taxonomy" id="60175"/>
    <lineage>
        <taxon>Eukaryota</taxon>
        <taxon>Fungi</taxon>
        <taxon>Dikarya</taxon>
        <taxon>Ascomycota</taxon>
        <taxon>Pezizomycotina</taxon>
        <taxon>Eurotiomycetes</taxon>
        <taxon>Eurotiomycetidae</taxon>
        <taxon>Eurotiales</taxon>
        <taxon>Aspergillaceae</taxon>
        <taxon>Penicillium</taxon>
    </lineage>
</organism>
<dbReference type="Pfam" id="PF09631">
    <property type="entry name" value="Sen15"/>
    <property type="match status" value="1"/>
</dbReference>
<comment type="caution">
    <text evidence="4">The sequence shown here is derived from an EMBL/GenBank/DDBJ whole genome shotgun (WGS) entry which is preliminary data.</text>
</comment>
<dbReference type="InterPro" id="IPR018593">
    <property type="entry name" value="tRNA-endonuc_su_Sen15"/>
</dbReference>
<dbReference type="OMA" id="MAMVNRG"/>
<protein>
    <recommendedName>
        <fullName evidence="3">tRNA-splicing endonuclease subunit Sen15 domain-containing protein</fullName>
    </recommendedName>
</protein>
<gene>
    <name evidence="4" type="ORF">PENNAL_c0021G01984</name>
</gene>
<evidence type="ECO:0000313" key="4">
    <source>
        <dbReference type="EMBL" id="OQE86319.1"/>
    </source>
</evidence>
<feature type="domain" description="tRNA-splicing endonuclease subunit Sen15" evidence="3">
    <location>
        <begin position="198"/>
        <end position="252"/>
    </location>
</feature>
<dbReference type="PANTHER" id="PTHR28518">
    <property type="entry name" value="TRNA-SPLICING ENDONUCLEASE SUBUNIT SEN15"/>
    <property type="match status" value="1"/>
</dbReference>
<keyword evidence="1" id="KW-0819">tRNA processing</keyword>
<dbReference type="GO" id="GO:0000213">
    <property type="term" value="F:tRNA-intron lyase activity"/>
    <property type="evidence" value="ECO:0007669"/>
    <property type="project" value="TreeGrafter"/>
</dbReference>
<dbReference type="EMBL" id="MOOB01000021">
    <property type="protein sequence ID" value="OQE86319.1"/>
    <property type="molecule type" value="Genomic_DNA"/>
</dbReference>
<feature type="region of interest" description="Disordered" evidence="2">
    <location>
        <begin position="172"/>
        <end position="197"/>
    </location>
</feature>
<dbReference type="InterPro" id="IPR036167">
    <property type="entry name" value="tRNA_intron_Endo_cat-like_sf"/>
</dbReference>
<dbReference type="Proteomes" id="UP000191691">
    <property type="component" value="Unassembled WGS sequence"/>
</dbReference>
<sequence length="252" mass="28493">MQAVKLKKSRDLRFLYRSSCFSLIKIDAKITMMANTQEATKRPNASAITEHIAEKGYDSPHLATSAQVQHNLEHQHLWTSIIGDIIPGQADNSNTLSKGPRQPPREPIPLLSGYPPHRVYTHPDEQLYMLENGIREDDLKPERMFVAPTTQGQSWSLRHMAAVFDRLPEFKQKAEEHDRSVDPSSMQPGAESLDPGKAEKLAQYYDKKEKARVTKEWGTQRCLLAMVDKGMGGDGTVAYYIVHEGDVKPRQN</sequence>
<evidence type="ECO:0000313" key="5">
    <source>
        <dbReference type="Proteomes" id="UP000191691"/>
    </source>
</evidence>
<dbReference type="AlphaFoldDB" id="A0A1V6YFP9"/>
<feature type="compositionally biased region" description="Basic and acidic residues" evidence="2">
    <location>
        <begin position="172"/>
        <end position="181"/>
    </location>
</feature>
<keyword evidence="5" id="KW-1185">Reference proteome</keyword>
<feature type="region of interest" description="Disordered" evidence="2">
    <location>
        <begin position="89"/>
        <end position="116"/>
    </location>
</feature>
<reference evidence="5" key="1">
    <citation type="journal article" date="2017" name="Nat. Microbiol.">
        <title>Global analysis of biosynthetic gene clusters reveals vast potential of secondary metabolite production in Penicillium species.</title>
        <authorList>
            <person name="Nielsen J.C."/>
            <person name="Grijseels S."/>
            <person name="Prigent S."/>
            <person name="Ji B."/>
            <person name="Dainat J."/>
            <person name="Nielsen K.F."/>
            <person name="Frisvad J.C."/>
            <person name="Workman M."/>
            <person name="Nielsen J."/>
        </authorList>
    </citation>
    <scope>NUCLEOTIDE SEQUENCE [LARGE SCALE GENOMIC DNA]</scope>
    <source>
        <strain evidence="5">IBT 13039</strain>
    </source>
</reference>
<dbReference type="STRING" id="60175.A0A1V6YFP9"/>
<dbReference type="SUPFAM" id="SSF53032">
    <property type="entry name" value="tRNA-intron endonuclease catalytic domain-like"/>
    <property type="match status" value="1"/>
</dbReference>
<evidence type="ECO:0000259" key="3">
    <source>
        <dbReference type="Pfam" id="PF09631"/>
    </source>
</evidence>
<dbReference type="GO" id="GO:0000379">
    <property type="term" value="P:tRNA-type intron splice site recognition and cleavage"/>
    <property type="evidence" value="ECO:0007669"/>
    <property type="project" value="InterPro"/>
</dbReference>
<evidence type="ECO:0000256" key="2">
    <source>
        <dbReference type="SAM" id="MobiDB-lite"/>
    </source>
</evidence>